<organism evidence="2 3">
    <name type="scientific">Paspalum notatum var. saurae</name>
    <dbReference type="NCBI Taxonomy" id="547442"/>
    <lineage>
        <taxon>Eukaryota</taxon>
        <taxon>Viridiplantae</taxon>
        <taxon>Streptophyta</taxon>
        <taxon>Embryophyta</taxon>
        <taxon>Tracheophyta</taxon>
        <taxon>Spermatophyta</taxon>
        <taxon>Magnoliopsida</taxon>
        <taxon>Liliopsida</taxon>
        <taxon>Poales</taxon>
        <taxon>Poaceae</taxon>
        <taxon>PACMAD clade</taxon>
        <taxon>Panicoideae</taxon>
        <taxon>Andropogonodae</taxon>
        <taxon>Paspaleae</taxon>
        <taxon>Paspalinae</taxon>
        <taxon>Paspalum</taxon>
    </lineage>
</organism>
<evidence type="ECO:0000259" key="1">
    <source>
        <dbReference type="Pfam" id="PF13960"/>
    </source>
</evidence>
<reference evidence="2 3" key="1">
    <citation type="submission" date="2024-02" db="EMBL/GenBank/DDBJ databases">
        <title>High-quality chromosome-scale genome assembly of Pensacola bahiagrass (Paspalum notatum Flugge var. saurae).</title>
        <authorList>
            <person name="Vega J.M."/>
            <person name="Podio M."/>
            <person name="Orjuela J."/>
            <person name="Siena L.A."/>
            <person name="Pessino S.C."/>
            <person name="Combes M.C."/>
            <person name="Mariac C."/>
            <person name="Albertini E."/>
            <person name="Pupilli F."/>
            <person name="Ortiz J.P.A."/>
            <person name="Leblanc O."/>
        </authorList>
    </citation>
    <scope>NUCLEOTIDE SEQUENCE [LARGE SCALE GENOMIC DNA]</scope>
    <source>
        <strain evidence="2">R1</strain>
        <tissue evidence="2">Leaf</tissue>
    </source>
</reference>
<dbReference type="Pfam" id="PF13960">
    <property type="entry name" value="DUF4218"/>
    <property type="match status" value="1"/>
</dbReference>
<sequence>MDKCPVCAKKRAPRKILRYFPLTPRLERLYMRELTSLEMRWHKVGLVRDGKLRRPADSMAWKHVDHLYPDFASDPRHVRLGLASDGFNPFGMMNVTYSTWPVILIPYNLSPWLCLKQPFWMMSMLIPGPKSPGNNIDVYLEPLIDELKQLWTVGVEAWDAKAKTNFTLRAVLLWTINDFPAYGMLSGWSTKVNHKWRQNKTSFNNKAENRAAPVPLSGAQVLQQYGITLCRLEMVFPPAFFDIMMHLPLHLAEEAKLAGPVCYRLMYPIERYLRTLKGYVCNKSHPEGSIAEGYISKECMTFCSRFLDDVDTKLNRPERHEGAAVAEPPSGLSIFGKIDYRKRGVSIETLSEMEMQQIRHYLLTNCDEAITWVIA</sequence>
<evidence type="ECO:0000313" key="3">
    <source>
        <dbReference type="Proteomes" id="UP001341281"/>
    </source>
</evidence>
<dbReference type="Proteomes" id="UP001341281">
    <property type="component" value="Chromosome 02"/>
</dbReference>
<protein>
    <recommendedName>
        <fullName evidence="1">DUF4218 domain-containing protein</fullName>
    </recommendedName>
</protein>
<gene>
    <name evidence="2" type="ORF">U9M48_008687</name>
</gene>
<accession>A0AAQ3SPM6</accession>
<dbReference type="InterPro" id="IPR004242">
    <property type="entry name" value="Transposase_21"/>
</dbReference>
<feature type="domain" description="DUF4218" evidence="1">
    <location>
        <begin position="223"/>
        <end position="320"/>
    </location>
</feature>
<dbReference type="InterPro" id="IPR025452">
    <property type="entry name" value="DUF4218"/>
</dbReference>
<name>A0AAQ3SPM6_PASNO</name>
<dbReference type="Pfam" id="PF02992">
    <property type="entry name" value="Transposase_21"/>
    <property type="match status" value="1"/>
</dbReference>
<dbReference type="PANTHER" id="PTHR48258">
    <property type="entry name" value="DUF4218 DOMAIN-CONTAINING PROTEIN-RELATED"/>
    <property type="match status" value="1"/>
</dbReference>
<dbReference type="EMBL" id="CP144746">
    <property type="protein sequence ID" value="WVZ58411.1"/>
    <property type="molecule type" value="Genomic_DNA"/>
</dbReference>
<evidence type="ECO:0000313" key="2">
    <source>
        <dbReference type="EMBL" id="WVZ58411.1"/>
    </source>
</evidence>
<dbReference type="AlphaFoldDB" id="A0AAQ3SPM6"/>
<proteinExistence type="predicted"/>
<keyword evidence="3" id="KW-1185">Reference proteome</keyword>